<gene>
    <name evidence="2" type="ORF">FOMG_19488</name>
</gene>
<dbReference type="Proteomes" id="UP000030703">
    <property type="component" value="Unassembled WGS sequence"/>
</dbReference>
<reference evidence="2" key="2">
    <citation type="submission" date="2014-02" db="EMBL/GenBank/DDBJ databases">
        <title>Annotation of the Genome Sequence of Fusarium oxysporum f. sp. melonis 26406.</title>
        <authorList>
            <consortium name="The Broad Institute Genomics Platform"/>
            <person name="Ma L.-J."/>
            <person name="Corby-Kistler H."/>
            <person name="Broz K."/>
            <person name="Gale L.R."/>
            <person name="Jonkers W."/>
            <person name="O'Donnell K."/>
            <person name="Ploetz R."/>
            <person name="Steinberg C."/>
            <person name="Schwartz D.C."/>
            <person name="VanEtten H."/>
            <person name="Zhou S."/>
            <person name="Young S.K."/>
            <person name="Zeng Q."/>
            <person name="Gargeya S."/>
            <person name="Fitzgerald M."/>
            <person name="Abouelleil A."/>
            <person name="Alvarado L."/>
            <person name="Chapman S.B."/>
            <person name="Gainer-Dewar J."/>
            <person name="Goldberg J."/>
            <person name="Griggs A."/>
            <person name="Gujja S."/>
            <person name="Hansen M."/>
            <person name="Howarth C."/>
            <person name="Imamovic A."/>
            <person name="Ireland A."/>
            <person name="Larimer J."/>
            <person name="McCowan C."/>
            <person name="Murphy C."/>
            <person name="Pearson M."/>
            <person name="Poon T.W."/>
            <person name="Priest M."/>
            <person name="Roberts A."/>
            <person name="Saif S."/>
            <person name="Shea T."/>
            <person name="Sykes S."/>
            <person name="Wortman J."/>
            <person name="Nusbaum C."/>
            <person name="Birren B."/>
        </authorList>
    </citation>
    <scope>NUCLEOTIDE SEQUENCE</scope>
    <source>
        <strain evidence="2">26406</strain>
    </source>
</reference>
<dbReference type="EMBL" id="KI980585">
    <property type="protein sequence ID" value="EXK23751.1"/>
    <property type="molecule type" value="Genomic_DNA"/>
</dbReference>
<dbReference type="VEuPathDB" id="FungiDB:FOMG_19488"/>
<feature type="region of interest" description="Disordered" evidence="1">
    <location>
        <begin position="21"/>
        <end position="40"/>
    </location>
</feature>
<dbReference type="HOGENOM" id="CLU_2722329_0_0_1"/>
<protein>
    <submittedName>
        <fullName evidence="2">Uncharacterized protein</fullName>
    </submittedName>
</protein>
<organism evidence="2">
    <name type="scientific">Fusarium oxysporum f. sp. melonis 26406</name>
    <dbReference type="NCBI Taxonomy" id="1089452"/>
    <lineage>
        <taxon>Eukaryota</taxon>
        <taxon>Fungi</taxon>
        <taxon>Dikarya</taxon>
        <taxon>Ascomycota</taxon>
        <taxon>Pezizomycotina</taxon>
        <taxon>Sordariomycetes</taxon>
        <taxon>Hypocreomycetidae</taxon>
        <taxon>Hypocreales</taxon>
        <taxon>Nectriaceae</taxon>
        <taxon>Fusarium</taxon>
        <taxon>Fusarium oxysporum species complex</taxon>
    </lineage>
</organism>
<name>W9ZRK1_FUSOX</name>
<sequence>MRRTRRVRAVGSDAIGNRSCSSRYGGLHTQDTGSSRRGEPAAAAVEAAGAAGVAQERARVVFMSVPVSILGY</sequence>
<dbReference type="AlphaFoldDB" id="W9ZRK1"/>
<evidence type="ECO:0000256" key="1">
    <source>
        <dbReference type="SAM" id="MobiDB-lite"/>
    </source>
</evidence>
<proteinExistence type="predicted"/>
<reference evidence="2" key="1">
    <citation type="submission" date="2012-04" db="EMBL/GenBank/DDBJ databases">
        <title>The Genome Sequence of Fusarium oxysporum melonis.</title>
        <authorList>
            <consortium name="The Broad Institute Genome Sequencing Platform"/>
            <person name="Ma L.-J."/>
            <person name="Gale L.R."/>
            <person name="Schwartz D.C."/>
            <person name="Zhou S."/>
            <person name="Corby-Kistler H."/>
            <person name="Young S.K."/>
            <person name="Zeng Q."/>
            <person name="Gargeya S."/>
            <person name="Fitzgerald M."/>
            <person name="Haas B."/>
            <person name="Abouelleil A."/>
            <person name="Alvarado L."/>
            <person name="Arachchi H.M."/>
            <person name="Berlin A."/>
            <person name="Brown A."/>
            <person name="Chapman S.B."/>
            <person name="Chen Z."/>
            <person name="Dunbar C."/>
            <person name="Freedman E."/>
            <person name="Gearin G."/>
            <person name="Goldberg J."/>
            <person name="Griggs A."/>
            <person name="Gujja S."/>
            <person name="Heiman D."/>
            <person name="Howarth C."/>
            <person name="Larson L."/>
            <person name="Lui A."/>
            <person name="MacDonald P.J.P."/>
            <person name="Montmayeur A."/>
            <person name="Murphy C."/>
            <person name="Neiman D."/>
            <person name="Pearson M."/>
            <person name="Priest M."/>
            <person name="Roberts A."/>
            <person name="Saif S."/>
            <person name="Shea T."/>
            <person name="Shenoy N."/>
            <person name="Sisk P."/>
            <person name="Stolte C."/>
            <person name="Sykes S."/>
            <person name="Wortman J."/>
            <person name="Nusbaum C."/>
            <person name="Birren B."/>
        </authorList>
    </citation>
    <scope>NUCLEOTIDE SEQUENCE</scope>
    <source>
        <strain evidence="2">26406</strain>
    </source>
</reference>
<evidence type="ECO:0000313" key="2">
    <source>
        <dbReference type="EMBL" id="EXK23751.1"/>
    </source>
</evidence>
<accession>W9ZRK1</accession>